<keyword evidence="3" id="KW-0732">Signal</keyword>
<evidence type="ECO:0000313" key="4">
    <source>
        <dbReference type="EMBL" id="AIK97139.1"/>
    </source>
</evidence>
<keyword evidence="1" id="KW-0175">Coiled coil</keyword>
<feature type="chain" id="PRO_5001717110" description="Lysozyme inhibitor LprI N-terminal domain-containing protein" evidence="3">
    <location>
        <begin position="25"/>
        <end position="173"/>
    </location>
</feature>
<evidence type="ECO:0000256" key="2">
    <source>
        <dbReference type="SAM" id="MobiDB-lite"/>
    </source>
</evidence>
<dbReference type="Proteomes" id="UP000028926">
    <property type="component" value="Chromosome"/>
</dbReference>
<gene>
    <name evidence="4" type="ORF">ID47_10975</name>
</gene>
<protein>
    <recommendedName>
        <fullName evidence="6">Lysozyme inhibitor LprI N-terminal domain-containing protein</fullName>
    </recommendedName>
</protein>
<sequence length="173" mass="18956">MSITMKYLTLSFFLINVVTLSADAAVPTATSPAGTAPHKKLDLRSSGFGGSSNAPQDEKGVLRDCLSRIKMIEGKESLFKAPPKPKSPFKWSKWKKDAAVLEKAKQEYSANIAELRRMYTEQAAKLKKMGPTDKHYNSTMQELYSNCKRFADGIAIRASQATGIKNPPAGGKK</sequence>
<reference evidence="4 5" key="1">
    <citation type="submission" date="2014-07" db="EMBL/GenBank/DDBJ databases">
        <title>Comparative genomic insights into amoeba endosymbionts belonging to the families of Holosporaceae and Candidatus Midichloriaceae within Rickettsiales.</title>
        <authorList>
            <person name="Wang Z."/>
            <person name="Wu M."/>
        </authorList>
    </citation>
    <scope>NUCLEOTIDE SEQUENCE [LARGE SCALE GENOMIC DNA]</scope>
    <source>
        <strain evidence="4">PRA3</strain>
    </source>
</reference>
<feature type="coiled-coil region" evidence="1">
    <location>
        <begin position="98"/>
        <end position="125"/>
    </location>
</feature>
<evidence type="ECO:0000256" key="1">
    <source>
        <dbReference type="SAM" id="Coils"/>
    </source>
</evidence>
<proteinExistence type="predicted"/>
<dbReference type="HOGENOM" id="CLU_1544825_0_0_5"/>
<dbReference type="AlphaFoldDB" id="A0A077AYQ8"/>
<keyword evidence="5" id="KW-1185">Reference proteome</keyword>
<organism evidence="4 5">
    <name type="scientific">Candidatus Odyssella acanthamoebae</name>
    <dbReference type="NCBI Taxonomy" id="91604"/>
    <lineage>
        <taxon>Bacteria</taxon>
        <taxon>Pseudomonadati</taxon>
        <taxon>Pseudomonadota</taxon>
        <taxon>Alphaproteobacteria</taxon>
        <taxon>Holosporales</taxon>
        <taxon>Candidatus Paracaedibacteraceae</taxon>
        <taxon>Candidatus Odyssella</taxon>
    </lineage>
</organism>
<name>A0A077AYQ8_9PROT</name>
<dbReference type="RefSeq" id="WP_038466286.1">
    <property type="nucleotide sequence ID" value="NZ_CP008941.1"/>
</dbReference>
<evidence type="ECO:0000256" key="3">
    <source>
        <dbReference type="SAM" id="SignalP"/>
    </source>
</evidence>
<dbReference type="EMBL" id="CP008941">
    <property type="protein sequence ID" value="AIK97139.1"/>
    <property type="molecule type" value="Genomic_DNA"/>
</dbReference>
<feature type="signal peptide" evidence="3">
    <location>
        <begin position="1"/>
        <end position="24"/>
    </location>
</feature>
<accession>A0A077AYQ8</accession>
<feature type="region of interest" description="Disordered" evidence="2">
    <location>
        <begin position="28"/>
        <end position="57"/>
    </location>
</feature>
<evidence type="ECO:0000313" key="5">
    <source>
        <dbReference type="Proteomes" id="UP000028926"/>
    </source>
</evidence>
<dbReference type="KEGG" id="paca:ID47_10975"/>
<evidence type="ECO:0008006" key="6">
    <source>
        <dbReference type="Google" id="ProtNLM"/>
    </source>
</evidence>